<dbReference type="AlphaFoldDB" id="A0A482ZJG2"/>
<organism evidence="2">
    <name type="scientific">Hypochilus sp. SGP-2016</name>
    <dbReference type="NCBI Taxonomy" id="1905178"/>
    <lineage>
        <taxon>Eukaryota</taxon>
        <taxon>Metazoa</taxon>
        <taxon>Ecdysozoa</taxon>
        <taxon>Arthropoda</taxon>
        <taxon>Chelicerata</taxon>
        <taxon>Arachnida</taxon>
        <taxon>Araneae</taxon>
        <taxon>Araneomorphae</taxon>
        <taxon>Hypochilidae</taxon>
        <taxon>Hypochilus</taxon>
    </lineage>
</organism>
<reference evidence="2" key="2">
    <citation type="submission" date="2019-04" db="EMBL/GenBank/DDBJ databases">
        <title>Unravelling the molecular evolution of spider venoms.</title>
        <authorList>
            <person name="Pineda S."/>
        </authorList>
    </citation>
    <scope>NUCLEOTIDE SEQUENCE</scope>
</reference>
<evidence type="ECO:0000256" key="1">
    <source>
        <dbReference type="SAM" id="SignalP"/>
    </source>
</evidence>
<proteinExistence type="predicted"/>
<dbReference type="EMBL" id="HAGR01000093">
    <property type="protein sequence ID" value="SMD46623.1"/>
    <property type="molecule type" value="Transcribed_RNA"/>
</dbReference>
<feature type="chain" id="PRO_5019830455" evidence="1">
    <location>
        <begin position="21"/>
        <end position="162"/>
    </location>
</feature>
<sequence>MMLMWAFWAFSSVLLQIASSQRIRFPEERWGNPPSILSQSSPSRNICRQPGSECVFLRNCPALRGQRNWREMAQLCGYTSGRRRYRVCCETEVETFREPTVDEPRANVVQGMPECGKPILGRSNQPYVLGGDVAPEGMWPWMVAIRKKIGKELRSSPAPPFS</sequence>
<accession>A0A482ZJG2</accession>
<reference evidence="2" key="1">
    <citation type="submission" date="2017-03" db="EMBL/GenBank/DDBJ databases">
        <authorList>
            <person name="QRISCLOUD D."/>
        </authorList>
    </citation>
    <scope>NUCLEOTIDE SEQUENCE</scope>
</reference>
<protein>
    <submittedName>
        <fullName evidence="2">U7-Hypotoxin-Hsp1a_1</fullName>
    </submittedName>
</protein>
<feature type="signal peptide" evidence="1">
    <location>
        <begin position="1"/>
        <end position="20"/>
    </location>
</feature>
<evidence type="ECO:0000313" key="2">
    <source>
        <dbReference type="EMBL" id="SMD46623.1"/>
    </source>
</evidence>
<keyword evidence="1" id="KW-0732">Signal</keyword>
<name>A0A482ZJG2_9ARAC</name>